<name>A0ABY6N342_9ALTE</name>
<organism evidence="16 17">
    <name type="scientific">Alkalimarinus alittae</name>
    <dbReference type="NCBI Taxonomy" id="2961619"/>
    <lineage>
        <taxon>Bacteria</taxon>
        <taxon>Pseudomonadati</taxon>
        <taxon>Pseudomonadota</taxon>
        <taxon>Gammaproteobacteria</taxon>
        <taxon>Alteromonadales</taxon>
        <taxon>Alteromonadaceae</taxon>
        <taxon>Alkalimarinus</taxon>
    </lineage>
</organism>
<evidence type="ECO:0000256" key="1">
    <source>
        <dbReference type="ARBA" id="ARBA00004429"/>
    </source>
</evidence>
<dbReference type="Pfam" id="PF02600">
    <property type="entry name" value="DsbB"/>
    <property type="match status" value="1"/>
</dbReference>
<dbReference type="PANTHER" id="PTHR36570:SF3">
    <property type="entry name" value="DISULFIDE BOND FORMATION PROTEIN B"/>
    <property type="match status" value="1"/>
</dbReference>
<evidence type="ECO:0000256" key="9">
    <source>
        <dbReference type="ARBA" id="ARBA00023002"/>
    </source>
</evidence>
<keyword evidence="3 14" id="KW-0813">Transport</keyword>
<evidence type="ECO:0000256" key="4">
    <source>
        <dbReference type="ARBA" id="ARBA00022475"/>
    </source>
</evidence>
<dbReference type="InterPro" id="IPR050183">
    <property type="entry name" value="DsbB"/>
</dbReference>
<evidence type="ECO:0000256" key="14">
    <source>
        <dbReference type="HAMAP-Rule" id="MF_00286"/>
    </source>
</evidence>
<keyword evidence="11 14" id="KW-1015">Disulfide bond</keyword>
<feature type="disulfide bond" description="Redox-active" evidence="14">
    <location>
        <begin position="36"/>
        <end position="39"/>
    </location>
</feature>
<dbReference type="EMBL" id="CP100390">
    <property type="protein sequence ID" value="UZE96422.1"/>
    <property type="molecule type" value="Genomic_DNA"/>
</dbReference>
<keyword evidence="8 14" id="KW-1133">Transmembrane helix</keyword>
<keyword evidence="13 14" id="KW-0676">Redox-active center</keyword>
<dbReference type="Proteomes" id="UP001163739">
    <property type="component" value="Chromosome"/>
</dbReference>
<evidence type="ECO:0000256" key="6">
    <source>
        <dbReference type="ARBA" id="ARBA00022692"/>
    </source>
</evidence>
<comment type="subcellular location">
    <subcellularLocation>
        <location evidence="1">Cell inner membrane</location>
        <topology evidence="1">Multi-pass membrane protein</topology>
    </subcellularLocation>
    <subcellularLocation>
        <location evidence="14">Cell membrane</location>
        <topology evidence="14">Multi-pass membrane protein</topology>
    </subcellularLocation>
</comment>
<accession>A0ABY6N342</accession>
<proteinExistence type="inferred from homology"/>
<feature type="transmembrane region" description="Helical" evidence="15">
    <location>
        <begin position="143"/>
        <end position="163"/>
    </location>
</feature>
<sequence length="167" mass="18282">MTLPTPRLLNLLLFLVCTSLMVFAFFLEHMKGLEPCPLCMSQRIVVITIGILALISAIHNPAKIGTKVYGALLVVVAAIGAALSTRQLWLQSLPEDEIPACGPGLSYIVDNMEYFPLQEVLTMMLSGTGDCAEVQWVFLGLSIPGWTLIVFISIALLGLFQLFRKSQ</sequence>
<evidence type="ECO:0000256" key="2">
    <source>
        <dbReference type="ARBA" id="ARBA00008823"/>
    </source>
</evidence>
<dbReference type="InterPro" id="IPR023380">
    <property type="entry name" value="DsbB-like_sf"/>
</dbReference>
<keyword evidence="9 14" id="KW-0560">Oxidoreductase</keyword>
<feature type="transmembrane region" description="Helical" evidence="15">
    <location>
        <begin position="40"/>
        <end position="58"/>
    </location>
</feature>
<dbReference type="Gene3D" id="1.20.1550.10">
    <property type="entry name" value="DsbB-like"/>
    <property type="match status" value="1"/>
</dbReference>
<reference evidence="16" key="1">
    <citation type="submission" date="2022-06" db="EMBL/GenBank/DDBJ databases">
        <title>Alkalimarinus sp. nov., isolated from gut of a Alitta virens.</title>
        <authorList>
            <person name="Yang A.I."/>
            <person name="Shin N.-R."/>
        </authorList>
    </citation>
    <scope>NUCLEOTIDE SEQUENCE</scope>
    <source>
        <strain evidence="16">A2M4</strain>
    </source>
</reference>
<comment type="similarity">
    <text evidence="2 14">Belongs to the DsbB family.</text>
</comment>
<keyword evidence="7 14" id="KW-0249">Electron transport</keyword>
<feature type="topological domain" description="Periplasmic" evidence="14">
    <location>
        <begin position="27"/>
        <end position="44"/>
    </location>
</feature>
<comment type="caution">
    <text evidence="14">Lacks conserved residue(s) required for the propagation of feature annotation.</text>
</comment>
<feature type="topological domain" description="Cytoplasmic" evidence="14">
    <location>
        <begin position="165"/>
        <end position="167"/>
    </location>
</feature>
<dbReference type="PANTHER" id="PTHR36570">
    <property type="entry name" value="DISULFIDE BOND FORMATION PROTEIN B"/>
    <property type="match status" value="1"/>
</dbReference>
<evidence type="ECO:0000256" key="5">
    <source>
        <dbReference type="ARBA" id="ARBA00022519"/>
    </source>
</evidence>
<keyword evidence="5" id="KW-0997">Cell inner membrane</keyword>
<evidence type="ECO:0000256" key="10">
    <source>
        <dbReference type="ARBA" id="ARBA00023136"/>
    </source>
</evidence>
<evidence type="ECO:0000256" key="13">
    <source>
        <dbReference type="ARBA" id="ARBA00023284"/>
    </source>
</evidence>
<evidence type="ECO:0000256" key="7">
    <source>
        <dbReference type="ARBA" id="ARBA00022982"/>
    </source>
</evidence>
<evidence type="ECO:0000256" key="3">
    <source>
        <dbReference type="ARBA" id="ARBA00022448"/>
    </source>
</evidence>
<feature type="topological domain" description="Cytoplasmic" evidence="14">
    <location>
        <begin position="62"/>
        <end position="67"/>
    </location>
</feature>
<dbReference type="HAMAP" id="MF_00286">
    <property type="entry name" value="DsbB"/>
    <property type="match status" value="1"/>
</dbReference>
<evidence type="ECO:0000313" key="17">
    <source>
        <dbReference type="Proteomes" id="UP001163739"/>
    </source>
</evidence>
<gene>
    <name evidence="14" type="primary">dsbB</name>
    <name evidence="16" type="ORF">NKI27_01365</name>
</gene>
<keyword evidence="4 14" id="KW-1003">Cell membrane</keyword>
<dbReference type="InterPro" id="IPR022920">
    <property type="entry name" value="Disulphide_bond_form_DsbB"/>
</dbReference>
<feature type="transmembrane region" description="Helical" evidence="15">
    <location>
        <begin position="70"/>
        <end position="89"/>
    </location>
</feature>
<evidence type="ECO:0000256" key="11">
    <source>
        <dbReference type="ARBA" id="ARBA00023157"/>
    </source>
</evidence>
<evidence type="ECO:0000313" key="16">
    <source>
        <dbReference type="EMBL" id="UZE96422.1"/>
    </source>
</evidence>
<dbReference type="InterPro" id="IPR003752">
    <property type="entry name" value="DiS_bond_form_DsbB/BdbC"/>
</dbReference>
<keyword evidence="6 14" id="KW-0812">Transmembrane</keyword>
<feature type="topological domain" description="Cytoplasmic" evidence="14">
    <location>
        <begin position="1"/>
        <end position="9"/>
    </location>
</feature>
<comment type="function">
    <text evidence="14">Required for disulfide bond formation in some periplasmic proteins. Acts by oxidizing the DsbA protein.</text>
</comment>
<evidence type="ECO:0000256" key="15">
    <source>
        <dbReference type="SAM" id="Phobius"/>
    </source>
</evidence>
<keyword evidence="17" id="KW-1185">Reference proteome</keyword>
<dbReference type="SUPFAM" id="SSF158442">
    <property type="entry name" value="DsbB-like"/>
    <property type="match status" value="1"/>
</dbReference>
<keyword evidence="12 14" id="KW-0143">Chaperone</keyword>
<protein>
    <recommendedName>
        <fullName evidence="14">Disulfide bond formation protein B</fullName>
    </recommendedName>
    <alternativeName>
        <fullName evidence="14">Disulfide oxidoreductase</fullName>
    </alternativeName>
</protein>
<keyword evidence="10 14" id="KW-0472">Membrane</keyword>
<evidence type="ECO:0000256" key="8">
    <source>
        <dbReference type="ARBA" id="ARBA00022989"/>
    </source>
</evidence>
<dbReference type="RefSeq" id="WP_265047908.1">
    <property type="nucleotide sequence ID" value="NZ_CP100390.1"/>
</dbReference>
<evidence type="ECO:0000256" key="12">
    <source>
        <dbReference type="ARBA" id="ARBA00023186"/>
    </source>
</evidence>